<dbReference type="Proteomes" id="UP001227192">
    <property type="component" value="Unassembled WGS sequence"/>
</dbReference>
<dbReference type="InterPro" id="IPR017937">
    <property type="entry name" value="Thioredoxin_CS"/>
</dbReference>
<sequence length="210" mass="23334">MYLLYGLPSKRYSAVWEVFFLYVLHRKVLCTVYALYCLCIHLMYERIRKVVTNLNMFKPSSLRSTPRTISGISSLLNRSTSIQRTAFRPFSSTPIPRFTPSSLKMGVTPITSAEEYKTKVTDATGPVVVDFHAVWCGPCKAIAPALEKLSQDNTNVQFYKVDVDDLSEVAAANGVSAMPTFHFYNGGERKQEVKGANPPAIQAGLKAILA</sequence>
<evidence type="ECO:0000313" key="5">
    <source>
        <dbReference type="Proteomes" id="UP001227192"/>
    </source>
</evidence>
<comment type="caution">
    <text evidence="4">The sequence shown here is derived from an EMBL/GenBank/DDBJ whole genome shotgun (WGS) entry which is preliminary data.</text>
</comment>
<dbReference type="InterPro" id="IPR036249">
    <property type="entry name" value="Thioredoxin-like_sf"/>
</dbReference>
<feature type="domain" description="Thioredoxin" evidence="3">
    <location>
        <begin position="89"/>
        <end position="210"/>
    </location>
</feature>
<comment type="similarity">
    <text evidence="1">Belongs to the thioredoxin family.</text>
</comment>
<dbReference type="Pfam" id="PF00085">
    <property type="entry name" value="Thioredoxin"/>
    <property type="match status" value="1"/>
</dbReference>
<reference evidence="4" key="2">
    <citation type="journal article" date="2016" name="Fungal Biol.">
        <title>Ochratoxin A production by Penicillium thymicola.</title>
        <authorList>
            <person name="Nguyen H.D.T."/>
            <person name="McMullin D.R."/>
            <person name="Ponomareva E."/>
            <person name="Riley R."/>
            <person name="Pomraning K.R."/>
            <person name="Baker S.E."/>
            <person name="Seifert K.A."/>
        </authorList>
    </citation>
    <scope>NUCLEOTIDE SEQUENCE</scope>
    <source>
        <strain evidence="4">DAOM 180753</strain>
    </source>
</reference>
<dbReference type="PROSITE" id="PS51352">
    <property type="entry name" value="THIOREDOXIN_2"/>
    <property type="match status" value="1"/>
</dbReference>
<evidence type="ECO:0000313" key="4">
    <source>
        <dbReference type="EMBL" id="KAJ9491372.1"/>
    </source>
</evidence>
<evidence type="ECO:0000259" key="3">
    <source>
        <dbReference type="PROSITE" id="PS51352"/>
    </source>
</evidence>
<keyword evidence="5" id="KW-1185">Reference proteome</keyword>
<evidence type="ECO:0000256" key="1">
    <source>
        <dbReference type="ARBA" id="ARBA00008987"/>
    </source>
</evidence>
<proteinExistence type="inferred from homology"/>
<evidence type="ECO:0000256" key="2">
    <source>
        <dbReference type="ARBA" id="ARBA00023157"/>
    </source>
</evidence>
<dbReference type="PROSITE" id="PS00194">
    <property type="entry name" value="THIOREDOXIN_1"/>
    <property type="match status" value="1"/>
</dbReference>
<gene>
    <name evidence="4" type="ORF">VN97_g1896</name>
</gene>
<keyword evidence="2" id="KW-1015">Disulfide bond</keyword>
<dbReference type="EMBL" id="LACB01000034">
    <property type="protein sequence ID" value="KAJ9491372.1"/>
    <property type="molecule type" value="Genomic_DNA"/>
</dbReference>
<reference evidence="4" key="1">
    <citation type="submission" date="2015-06" db="EMBL/GenBank/DDBJ databases">
        <authorList>
            <person name="Nguyen H."/>
        </authorList>
    </citation>
    <scope>NUCLEOTIDE SEQUENCE</scope>
    <source>
        <strain evidence="4">DAOM 180753</strain>
    </source>
</reference>
<dbReference type="FunFam" id="3.40.30.10:FF:000245">
    <property type="entry name" value="Thioredoxin"/>
    <property type="match status" value="1"/>
</dbReference>
<dbReference type="CDD" id="cd02947">
    <property type="entry name" value="TRX_family"/>
    <property type="match status" value="1"/>
</dbReference>
<dbReference type="Gene3D" id="3.40.30.10">
    <property type="entry name" value="Glutaredoxin"/>
    <property type="match status" value="1"/>
</dbReference>
<dbReference type="PRINTS" id="PR00421">
    <property type="entry name" value="THIOREDOXIN"/>
</dbReference>
<protein>
    <recommendedName>
        <fullName evidence="3">Thioredoxin domain-containing protein</fullName>
    </recommendedName>
</protein>
<name>A0AAI9TQ31_PENTH</name>
<dbReference type="AlphaFoldDB" id="A0AAI9TQ31"/>
<accession>A0AAI9TQ31</accession>
<dbReference type="SUPFAM" id="SSF52833">
    <property type="entry name" value="Thioredoxin-like"/>
    <property type="match status" value="1"/>
</dbReference>
<dbReference type="PANTHER" id="PTHR46115">
    <property type="entry name" value="THIOREDOXIN-LIKE PROTEIN 1"/>
    <property type="match status" value="1"/>
</dbReference>
<dbReference type="InterPro" id="IPR013766">
    <property type="entry name" value="Thioredoxin_domain"/>
</dbReference>
<organism evidence="4 5">
    <name type="scientific">Penicillium thymicola</name>
    <dbReference type="NCBI Taxonomy" id="293382"/>
    <lineage>
        <taxon>Eukaryota</taxon>
        <taxon>Fungi</taxon>
        <taxon>Dikarya</taxon>
        <taxon>Ascomycota</taxon>
        <taxon>Pezizomycotina</taxon>
        <taxon>Eurotiomycetes</taxon>
        <taxon>Eurotiomycetidae</taxon>
        <taxon>Eurotiales</taxon>
        <taxon>Aspergillaceae</taxon>
        <taxon>Penicillium</taxon>
    </lineage>
</organism>